<dbReference type="AlphaFoldDB" id="A0A4R7RYV6"/>
<organism evidence="3 4">
    <name type="scientific">Prosthecobacter fusiformis</name>
    <dbReference type="NCBI Taxonomy" id="48464"/>
    <lineage>
        <taxon>Bacteria</taxon>
        <taxon>Pseudomonadati</taxon>
        <taxon>Verrucomicrobiota</taxon>
        <taxon>Verrucomicrobiia</taxon>
        <taxon>Verrucomicrobiales</taxon>
        <taxon>Verrucomicrobiaceae</taxon>
        <taxon>Prosthecobacter</taxon>
    </lineage>
</organism>
<accession>A0A4R7RYV6</accession>
<evidence type="ECO:0000313" key="3">
    <source>
        <dbReference type="EMBL" id="TDU70559.1"/>
    </source>
</evidence>
<proteinExistence type="predicted"/>
<dbReference type="PANTHER" id="PTHR33408:SF2">
    <property type="entry name" value="TRANSPOSASE DDE DOMAIN-CONTAINING PROTEIN"/>
    <property type="match status" value="1"/>
</dbReference>
<dbReference type="Pfam" id="PF05598">
    <property type="entry name" value="DUF772"/>
    <property type="match status" value="1"/>
</dbReference>
<evidence type="ECO:0000259" key="1">
    <source>
        <dbReference type="Pfam" id="PF05598"/>
    </source>
</evidence>
<evidence type="ECO:0000313" key="2">
    <source>
        <dbReference type="EMBL" id="TDU64027.1"/>
    </source>
</evidence>
<sequence>MSYLQGDDRSQAWMLPQSLEDYLSEDNPVRFIDAFVDELDFRQAKLPVEAAATGRPGYAPGDLLKLYLYGYLNRVRSSRELERLTHRNLEVIWLL</sequence>
<dbReference type="PANTHER" id="PTHR33408">
    <property type="entry name" value="TRANSPOSASE"/>
    <property type="match status" value="1"/>
</dbReference>
<reference evidence="3 4" key="1">
    <citation type="submission" date="2019-03" db="EMBL/GenBank/DDBJ databases">
        <title>Genomic Encyclopedia of Archaeal and Bacterial Type Strains, Phase II (KMG-II): from individual species to whole genera.</title>
        <authorList>
            <person name="Goeker M."/>
        </authorList>
    </citation>
    <scope>NUCLEOTIDE SEQUENCE [LARGE SCALE GENOMIC DNA]</scope>
    <source>
        <strain evidence="3 4">ATCC 25309</strain>
    </source>
</reference>
<name>A0A4R7RYV6_9BACT</name>
<dbReference type="OrthoDB" id="183990at2"/>
<dbReference type="EMBL" id="SOCA01000004">
    <property type="protein sequence ID" value="TDU70559.1"/>
    <property type="molecule type" value="Genomic_DNA"/>
</dbReference>
<feature type="non-terminal residue" evidence="3">
    <location>
        <position position="95"/>
    </location>
</feature>
<feature type="domain" description="Transposase InsH N-terminal" evidence="1">
    <location>
        <begin position="18"/>
        <end position="95"/>
    </location>
</feature>
<dbReference type="RefSeq" id="WP_133795664.1">
    <property type="nucleotide sequence ID" value="NZ_SOCA01000004.1"/>
</dbReference>
<dbReference type="InterPro" id="IPR008490">
    <property type="entry name" value="Transposase_InsH_N"/>
</dbReference>
<protein>
    <submittedName>
        <fullName evidence="3">Transposase-like protein DUF772</fullName>
    </submittedName>
</protein>
<evidence type="ECO:0000313" key="4">
    <source>
        <dbReference type="Proteomes" id="UP000295662"/>
    </source>
</evidence>
<keyword evidence="4" id="KW-1185">Reference proteome</keyword>
<comment type="caution">
    <text evidence="3">The sequence shown here is derived from an EMBL/GenBank/DDBJ whole genome shotgun (WGS) entry which is preliminary data.</text>
</comment>
<dbReference type="Proteomes" id="UP000295662">
    <property type="component" value="Unassembled WGS sequence"/>
</dbReference>
<gene>
    <name evidence="3" type="ORF">EI77_02604</name>
    <name evidence="2" type="ORF">EI77_04350</name>
</gene>
<dbReference type="EMBL" id="SOCA01000013">
    <property type="protein sequence ID" value="TDU64027.1"/>
    <property type="molecule type" value="Genomic_DNA"/>
</dbReference>